<dbReference type="InterPro" id="IPR013324">
    <property type="entry name" value="RNA_pol_sigma_r3/r4-like"/>
</dbReference>
<dbReference type="Pfam" id="PF04542">
    <property type="entry name" value="Sigma70_r2"/>
    <property type="match status" value="1"/>
</dbReference>
<evidence type="ECO:0000256" key="2">
    <source>
        <dbReference type="ARBA" id="ARBA00023015"/>
    </source>
</evidence>
<evidence type="ECO:0000313" key="8">
    <source>
        <dbReference type="EMBL" id="ATF24987.1"/>
    </source>
</evidence>
<dbReference type="AlphaFoldDB" id="A0A291KCZ0"/>
<dbReference type="InterPro" id="IPR013249">
    <property type="entry name" value="RNA_pol_sigma70_r4_t2"/>
</dbReference>
<dbReference type="InterPro" id="IPR014284">
    <property type="entry name" value="RNA_pol_sigma-70_dom"/>
</dbReference>
<evidence type="ECO:0000259" key="7">
    <source>
        <dbReference type="Pfam" id="PF08281"/>
    </source>
</evidence>
<evidence type="ECO:0000256" key="4">
    <source>
        <dbReference type="ARBA" id="ARBA00023125"/>
    </source>
</evidence>
<sequence length="168" mass="20767">MGGEVVPQRELEKYYQTYYRELYLYAYSLSQHKQMAEDLVSETFYRALYGKQKYQEQYKYWLFRICKNLYIDEYRKKKRYQSKVPLLGQVVQGDNLDQFIEKERYQNLYRCVLALRSPHKEMIILHYFCDYQLNEVADYLEIPYSTVKVSLFRARQKLRKELEPYEKF</sequence>
<protein>
    <submittedName>
        <fullName evidence="8">Sigma-70 family RNA polymerase sigma factor</fullName>
    </submittedName>
</protein>
<dbReference type="CDD" id="cd06171">
    <property type="entry name" value="Sigma70_r4"/>
    <property type="match status" value="1"/>
</dbReference>
<dbReference type="Proteomes" id="UP000243591">
    <property type="component" value="Chromosome"/>
</dbReference>
<comment type="similarity">
    <text evidence="1">Belongs to the sigma-70 factor family. ECF subfamily.</text>
</comment>
<dbReference type="InterPro" id="IPR013325">
    <property type="entry name" value="RNA_pol_sigma_r2"/>
</dbReference>
<dbReference type="KEGG" id="bths:CNY62_00570"/>
<evidence type="ECO:0000256" key="3">
    <source>
        <dbReference type="ARBA" id="ARBA00023082"/>
    </source>
</evidence>
<dbReference type="GO" id="GO:0016987">
    <property type="term" value="F:sigma factor activity"/>
    <property type="evidence" value="ECO:0007669"/>
    <property type="project" value="UniProtKB-KW"/>
</dbReference>
<proteinExistence type="inferred from homology"/>
<dbReference type="InterPro" id="IPR039425">
    <property type="entry name" value="RNA_pol_sigma-70-like"/>
</dbReference>
<keyword evidence="5" id="KW-0804">Transcription</keyword>
<dbReference type="PANTHER" id="PTHR43133">
    <property type="entry name" value="RNA POLYMERASE ECF-TYPE SIGMA FACTO"/>
    <property type="match status" value="1"/>
</dbReference>
<organism evidence="8 9">
    <name type="scientific">Brochothrix thermosphacta</name>
    <name type="common">Microbacterium thermosphactum</name>
    <dbReference type="NCBI Taxonomy" id="2756"/>
    <lineage>
        <taxon>Bacteria</taxon>
        <taxon>Bacillati</taxon>
        <taxon>Bacillota</taxon>
        <taxon>Bacilli</taxon>
        <taxon>Bacillales</taxon>
        <taxon>Listeriaceae</taxon>
        <taxon>Brochothrix</taxon>
    </lineage>
</organism>
<dbReference type="InterPro" id="IPR007627">
    <property type="entry name" value="RNA_pol_sigma70_r2"/>
</dbReference>
<accession>A0A291KCZ0</accession>
<gene>
    <name evidence="8" type="ORF">CNY62_00570</name>
</gene>
<keyword evidence="2" id="KW-0805">Transcription regulation</keyword>
<dbReference type="Gene3D" id="1.10.10.10">
    <property type="entry name" value="Winged helix-like DNA-binding domain superfamily/Winged helix DNA-binding domain"/>
    <property type="match status" value="1"/>
</dbReference>
<evidence type="ECO:0000256" key="5">
    <source>
        <dbReference type="ARBA" id="ARBA00023163"/>
    </source>
</evidence>
<keyword evidence="3" id="KW-0731">Sigma factor</keyword>
<name>A0A291KCZ0_BROTH</name>
<keyword evidence="4" id="KW-0238">DNA-binding</keyword>
<dbReference type="Pfam" id="PF08281">
    <property type="entry name" value="Sigma70_r4_2"/>
    <property type="match status" value="1"/>
</dbReference>
<dbReference type="SUPFAM" id="SSF88946">
    <property type="entry name" value="Sigma2 domain of RNA polymerase sigma factors"/>
    <property type="match status" value="1"/>
</dbReference>
<evidence type="ECO:0000313" key="9">
    <source>
        <dbReference type="Proteomes" id="UP000243591"/>
    </source>
</evidence>
<dbReference type="SUPFAM" id="SSF88659">
    <property type="entry name" value="Sigma3 and sigma4 domains of RNA polymerase sigma factors"/>
    <property type="match status" value="1"/>
</dbReference>
<dbReference type="InterPro" id="IPR036388">
    <property type="entry name" value="WH-like_DNA-bd_sf"/>
</dbReference>
<dbReference type="EMBL" id="CP023483">
    <property type="protein sequence ID" value="ATF24987.1"/>
    <property type="molecule type" value="Genomic_DNA"/>
</dbReference>
<dbReference type="NCBIfam" id="TIGR02937">
    <property type="entry name" value="sigma70-ECF"/>
    <property type="match status" value="1"/>
</dbReference>
<evidence type="ECO:0000259" key="6">
    <source>
        <dbReference type="Pfam" id="PF04542"/>
    </source>
</evidence>
<dbReference type="GO" id="GO:0003677">
    <property type="term" value="F:DNA binding"/>
    <property type="evidence" value="ECO:0007669"/>
    <property type="project" value="UniProtKB-KW"/>
</dbReference>
<evidence type="ECO:0000256" key="1">
    <source>
        <dbReference type="ARBA" id="ARBA00010641"/>
    </source>
</evidence>
<reference evidence="8 9" key="1">
    <citation type="submission" date="2017-09" db="EMBL/GenBank/DDBJ databases">
        <title>Complete Genome Sequences of Two Strains of the Meat Spoilage Bacterium Brochothrix thermosphacta Isolated from Ground Chicken.</title>
        <authorList>
            <person name="Paoli G.C."/>
            <person name="Wijey C."/>
            <person name="Chen C.-Y."/>
            <person name="Nguyen L."/>
            <person name="Yan X."/>
            <person name="Irwin P.L."/>
        </authorList>
    </citation>
    <scope>NUCLEOTIDE SEQUENCE [LARGE SCALE GENOMIC DNA]</scope>
    <source>
        <strain evidence="8 9">BI</strain>
    </source>
</reference>
<dbReference type="GO" id="GO:0006352">
    <property type="term" value="P:DNA-templated transcription initiation"/>
    <property type="evidence" value="ECO:0007669"/>
    <property type="project" value="InterPro"/>
</dbReference>
<dbReference type="PANTHER" id="PTHR43133:SF8">
    <property type="entry name" value="RNA POLYMERASE SIGMA FACTOR HI_1459-RELATED"/>
    <property type="match status" value="1"/>
</dbReference>
<feature type="domain" description="RNA polymerase sigma factor 70 region 4 type 2" evidence="7">
    <location>
        <begin position="106"/>
        <end position="158"/>
    </location>
</feature>
<dbReference type="Gene3D" id="1.10.1740.10">
    <property type="match status" value="1"/>
</dbReference>
<feature type="domain" description="RNA polymerase sigma-70 region 2" evidence="6">
    <location>
        <begin position="15"/>
        <end position="79"/>
    </location>
</feature>
<keyword evidence="9" id="KW-1185">Reference proteome</keyword>
<dbReference type="STRING" id="2756.BFR44_02760"/>